<evidence type="ECO:0000256" key="1">
    <source>
        <dbReference type="SAM" id="Phobius"/>
    </source>
</evidence>
<gene>
    <name evidence="2" type="ORF">ELE36_05660</name>
</gene>
<dbReference type="RefSeq" id="WP_129832152.1">
    <property type="nucleotide sequence ID" value="NZ_CP035704.1"/>
</dbReference>
<evidence type="ECO:0000313" key="3">
    <source>
        <dbReference type="Proteomes" id="UP000291562"/>
    </source>
</evidence>
<sequence length="81" mass="9157">MQEEIINGVVAFVKFIAYYIIWSFVLFNLGRASLLLVTLGQYPRGFYVHRHANQISLAGIFVLVLAWLVVAIYNNILGARA</sequence>
<organism evidence="2 3">
    <name type="scientific">Pseudolysobacter antarcticus</name>
    <dbReference type="NCBI Taxonomy" id="2511995"/>
    <lineage>
        <taxon>Bacteria</taxon>
        <taxon>Pseudomonadati</taxon>
        <taxon>Pseudomonadota</taxon>
        <taxon>Gammaproteobacteria</taxon>
        <taxon>Lysobacterales</taxon>
        <taxon>Rhodanobacteraceae</taxon>
        <taxon>Pseudolysobacter</taxon>
    </lineage>
</organism>
<evidence type="ECO:0000313" key="2">
    <source>
        <dbReference type="EMBL" id="QBB69893.1"/>
    </source>
</evidence>
<keyword evidence="1" id="KW-0472">Membrane</keyword>
<dbReference type="KEGG" id="xbc:ELE36_05660"/>
<proteinExistence type="predicted"/>
<feature type="transmembrane region" description="Helical" evidence="1">
    <location>
        <begin position="57"/>
        <end position="76"/>
    </location>
</feature>
<keyword evidence="1" id="KW-0812">Transmembrane</keyword>
<keyword evidence="3" id="KW-1185">Reference proteome</keyword>
<protein>
    <submittedName>
        <fullName evidence="2">Uncharacterized protein</fullName>
    </submittedName>
</protein>
<dbReference type="EMBL" id="CP035704">
    <property type="protein sequence ID" value="QBB69893.1"/>
    <property type="molecule type" value="Genomic_DNA"/>
</dbReference>
<name>A0A411HHB6_9GAMM</name>
<dbReference type="OrthoDB" id="5957689at2"/>
<keyword evidence="1" id="KW-1133">Transmembrane helix</keyword>
<dbReference type="Proteomes" id="UP000291562">
    <property type="component" value="Chromosome"/>
</dbReference>
<feature type="transmembrane region" description="Helical" evidence="1">
    <location>
        <begin position="16"/>
        <end position="37"/>
    </location>
</feature>
<accession>A0A411HHB6</accession>
<dbReference type="AlphaFoldDB" id="A0A411HHB6"/>
<reference evidence="2 3" key="1">
    <citation type="submission" date="2019-01" db="EMBL/GenBank/DDBJ databases">
        <title>Pseudolysobacter antarctica gen. nov., sp. nov., isolated from Fildes Peninsula, Antarctica.</title>
        <authorList>
            <person name="Wei Z."/>
            <person name="Peng F."/>
        </authorList>
    </citation>
    <scope>NUCLEOTIDE SEQUENCE [LARGE SCALE GENOMIC DNA]</scope>
    <source>
        <strain evidence="2 3">AQ6-296</strain>
    </source>
</reference>